<dbReference type="SUPFAM" id="SSF51735">
    <property type="entry name" value="NAD(P)-binding Rossmann-fold domains"/>
    <property type="match status" value="1"/>
</dbReference>
<dbReference type="Gene3D" id="3.30.70.330">
    <property type="match status" value="1"/>
</dbReference>
<feature type="transmembrane region" description="Helical" evidence="5">
    <location>
        <begin position="129"/>
        <end position="149"/>
    </location>
</feature>
<dbReference type="SUPFAM" id="SSF54928">
    <property type="entry name" value="RNA-binding domain, RBD"/>
    <property type="match status" value="1"/>
</dbReference>
<evidence type="ECO:0000256" key="5">
    <source>
        <dbReference type="SAM" id="Phobius"/>
    </source>
</evidence>
<keyword evidence="1 5" id="KW-0812">Transmembrane</keyword>
<dbReference type="Pfam" id="PF07994">
    <property type="entry name" value="NAD_binding_5"/>
    <property type="match status" value="1"/>
</dbReference>
<feature type="transmembrane region" description="Helical" evidence="5">
    <location>
        <begin position="169"/>
        <end position="188"/>
    </location>
</feature>
<name>A0ABD3BW61_9LAMI</name>
<dbReference type="EMBL" id="JAVIJP010000066">
    <property type="protein sequence ID" value="KAL3621524.1"/>
    <property type="molecule type" value="Genomic_DNA"/>
</dbReference>
<dbReference type="InterPro" id="IPR000504">
    <property type="entry name" value="RRM_dom"/>
</dbReference>
<dbReference type="PANTHER" id="PTHR31218">
    <property type="entry name" value="WAT1-RELATED PROTEIN"/>
    <property type="match status" value="1"/>
</dbReference>
<dbReference type="AlphaFoldDB" id="A0ABD3BW61"/>
<dbReference type="InterPro" id="IPR012677">
    <property type="entry name" value="Nucleotide-bd_a/b_plait_sf"/>
</dbReference>
<dbReference type="SMART" id="SM00360">
    <property type="entry name" value="RRM"/>
    <property type="match status" value="1"/>
</dbReference>
<dbReference type="Gene3D" id="3.40.50.720">
    <property type="entry name" value="NAD(P)-binding Rossmann-like Domain"/>
    <property type="match status" value="1"/>
</dbReference>
<evidence type="ECO:0000256" key="4">
    <source>
        <dbReference type="PROSITE-ProRule" id="PRU00176"/>
    </source>
</evidence>
<dbReference type="InterPro" id="IPR036291">
    <property type="entry name" value="NAD(P)-bd_dom_sf"/>
</dbReference>
<keyword evidence="3 5" id="KW-0472">Membrane</keyword>
<evidence type="ECO:0000259" key="6">
    <source>
        <dbReference type="PROSITE" id="PS50102"/>
    </source>
</evidence>
<evidence type="ECO:0000313" key="7">
    <source>
        <dbReference type="EMBL" id="KAL3621524.1"/>
    </source>
</evidence>
<dbReference type="Pfam" id="PF00076">
    <property type="entry name" value="RRM_1"/>
    <property type="match status" value="1"/>
</dbReference>
<dbReference type="InterPro" id="IPR030184">
    <property type="entry name" value="WAT1-related"/>
</dbReference>
<dbReference type="InterPro" id="IPR035979">
    <property type="entry name" value="RBD_domain_sf"/>
</dbReference>
<sequence length="357" mass="39752">MLVGWGGNNGTTLTAGVIANREGISWATKDKVQQANYFASLTQASTIRVGSFNGEEIYAPFKSLLPMGFCTAEMLIRAFFNEIECVLGCLAQLAGYTGINYTYAAFASTMLNLIPGFTFILAIIFSSSFIAKTIGTLVSISGAFIVTLFKGPQIPILHSYINIPQSNLIIGGLFLAADCLCASAFIIVQASILKKYPAELIIVFFYCFVDNSVFDWSRVFFADYSWARAQKKVSSIGAWENIKKASVEAELKKIECEQQRLIYVIDTYPREFLRNLSKVHTAWASASEDILWELFVQAGPVVNVYVPKDRVTSGHQGYDFVEFRSEEDADYDGHSRTIINIQAKHLKDGRKRYNSLI</sequence>
<dbReference type="GO" id="GO:0003723">
    <property type="term" value="F:RNA binding"/>
    <property type="evidence" value="ECO:0007669"/>
    <property type="project" value="UniProtKB-UniRule"/>
</dbReference>
<proteinExistence type="predicted"/>
<dbReference type="Proteomes" id="UP001632038">
    <property type="component" value="Unassembled WGS sequence"/>
</dbReference>
<dbReference type="PROSITE" id="PS50102">
    <property type="entry name" value="RRM"/>
    <property type="match status" value="1"/>
</dbReference>
<keyword evidence="2 5" id="KW-1133">Transmembrane helix</keyword>
<evidence type="ECO:0000256" key="2">
    <source>
        <dbReference type="ARBA" id="ARBA00022989"/>
    </source>
</evidence>
<gene>
    <name evidence="7" type="ORF">CASFOL_036436</name>
</gene>
<evidence type="ECO:0000256" key="1">
    <source>
        <dbReference type="ARBA" id="ARBA00022692"/>
    </source>
</evidence>
<organism evidence="7 8">
    <name type="scientific">Castilleja foliolosa</name>
    <dbReference type="NCBI Taxonomy" id="1961234"/>
    <lineage>
        <taxon>Eukaryota</taxon>
        <taxon>Viridiplantae</taxon>
        <taxon>Streptophyta</taxon>
        <taxon>Embryophyta</taxon>
        <taxon>Tracheophyta</taxon>
        <taxon>Spermatophyta</taxon>
        <taxon>Magnoliopsida</taxon>
        <taxon>eudicotyledons</taxon>
        <taxon>Gunneridae</taxon>
        <taxon>Pentapetalae</taxon>
        <taxon>asterids</taxon>
        <taxon>lamiids</taxon>
        <taxon>Lamiales</taxon>
        <taxon>Orobanchaceae</taxon>
        <taxon>Pedicularideae</taxon>
        <taxon>Castillejinae</taxon>
        <taxon>Castilleja</taxon>
    </lineage>
</organism>
<keyword evidence="8" id="KW-1185">Reference proteome</keyword>
<protein>
    <recommendedName>
        <fullName evidence="6">RRM domain-containing protein</fullName>
    </recommendedName>
</protein>
<accession>A0ABD3BW61</accession>
<feature type="domain" description="RRM" evidence="6">
    <location>
        <begin position="269"/>
        <end position="345"/>
    </location>
</feature>
<feature type="transmembrane region" description="Helical" evidence="5">
    <location>
        <begin position="101"/>
        <end position="122"/>
    </location>
</feature>
<evidence type="ECO:0000313" key="8">
    <source>
        <dbReference type="Proteomes" id="UP001632038"/>
    </source>
</evidence>
<keyword evidence="4" id="KW-0694">RNA-binding</keyword>
<reference evidence="8" key="1">
    <citation type="journal article" date="2024" name="IScience">
        <title>Strigolactones Initiate the Formation of Haustorium-like Structures in Castilleja.</title>
        <authorList>
            <person name="Buerger M."/>
            <person name="Peterson D."/>
            <person name="Chory J."/>
        </authorList>
    </citation>
    <scope>NUCLEOTIDE SEQUENCE [LARGE SCALE GENOMIC DNA]</scope>
</reference>
<evidence type="ECO:0000256" key="3">
    <source>
        <dbReference type="ARBA" id="ARBA00023136"/>
    </source>
</evidence>
<dbReference type="InterPro" id="IPR002587">
    <property type="entry name" value="Myo-inos-1-P_Synthase"/>
</dbReference>
<comment type="caution">
    <text evidence="7">The sequence shown here is derived from an EMBL/GenBank/DDBJ whole genome shotgun (WGS) entry which is preliminary data.</text>
</comment>